<keyword evidence="3" id="KW-1185">Reference proteome</keyword>
<feature type="compositionally biased region" description="Polar residues" evidence="1">
    <location>
        <begin position="1"/>
        <end position="16"/>
    </location>
</feature>
<gene>
    <name evidence="2" type="ORF">FNB15_15975</name>
</gene>
<dbReference type="Proteomes" id="UP000317496">
    <property type="component" value="Chromosome"/>
</dbReference>
<sequence>MWNRSQRPNQTENQPTEVRAGSNGASTGTRKQLAPKDNERIEKILASIAIDTSQTFNAMLDSLMGERPVSHHESNQTRDFIVTVFDEIRLESNRDAVILARKFADMCMRAADQLNDNHQRTVARCVSELFEQFAAKLDHREPANSN</sequence>
<protein>
    <submittedName>
        <fullName evidence="2">Uncharacterized protein</fullName>
    </submittedName>
</protein>
<dbReference type="RefSeq" id="WP_144069665.1">
    <property type="nucleotide sequence ID" value="NZ_CP041636.1"/>
</dbReference>
<feature type="region of interest" description="Disordered" evidence="1">
    <location>
        <begin position="1"/>
        <end position="38"/>
    </location>
</feature>
<evidence type="ECO:0000313" key="2">
    <source>
        <dbReference type="EMBL" id="QDO98684.1"/>
    </source>
</evidence>
<accession>A0A516H4E4</accession>
<dbReference type="KEGG" id="fer:FNB15_15975"/>
<organism evidence="2 3">
    <name type="scientific">Ferrovibrio terrae</name>
    <dbReference type="NCBI Taxonomy" id="2594003"/>
    <lineage>
        <taxon>Bacteria</taxon>
        <taxon>Pseudomonadati</taxon>
        <taxon>Pseudomonadota</taxon>
        <taxon>Alphaproteobacteria</taxon>
        <taxon>Rhodospirillales</taxon>
        <taxon>Rhodospirillaceae</taxon>
        <taxon>Ferrovibrio</taxon>
    </lineage>
</organism>
<dbReference type="EMBL" id="CP041636">
    <property type="protein sequence ID" value="QDO98684.1"/>
    <property type="molecule type" value="Genomic_DNA"/>
</dbReference>
<evidence type="ECO:0000313" key="3">
    <source>
        <dbReference type="Proteomes" id="UP000317496"/>
    </source>
</evidence>
<proteinExistence type="predicted"/>
<evidence type="ECO:0000256" key="1">
    <source>
        <dbReference type="SAM" id="MobiDB-lite"/>
    </source>
</evidence>
<reference evidence="2 3" key="1">
    <citation type="submission" date="2019-07" db="EMBL/GenBank/DDBJ databases">
        <title>Genome sequencing for Ferrovibrio sp. K5.</title>
        <authorList>
            <person name="Park S.-J."/>
        </authorList>
    </citation>
    <scope>NUCLEOTIDE SEQUENCE [LARGE SCALE GENOMIC DNA]</scope>
    <source>
        <strain evidence="2 3">K5</strain>
    </source>
</reference>
<name>A0A516H4E4_9PROT</name>
<dbReference type="AlphaFoldDB" id="A0A516H4E4"/>